<protein>
    <submittedName>
        <fullName evidence="2">Coq5 family</fullName>
    </submittedName>
</protein>
<evidence type="ECO:0000256" key="1">
    <source>
        <dbReference type="SAM" id="MobiDB-lite"/>
    </source>
</evidence>
<sequence>MESYSAAGPNAPGQSKLFLNPAGINPPADRANHTSLWRRTDVGNIYRNTEYVTAPVTPPLLEHCGLTGEKIASLQKPVEVLDMCCGAGVVSAHIQAMIKEQGREKDGVVRLTCSDSSEAQLQYVRERIKVDGWVDAKTVHADIACLPFPSNSFDYIVVGMALMVVADPYTGLSELQRVLKPGGRIATSTWAYEGWVPATREAVADLRLPGQKPVPWPQESHQLTRIWSPGAWEDEYFTCAMYNAAGFVDAAAKTVTKDITFETPEQFCAVLQGLELGVTERYWSKEQKEKLRPKLTATIIEYLNKKYRGKPFETERTAVFASATKPLG</sequence>
<dbReference type="EMBL" id="WOWK01000016">
    <property type="protein sequence ID" value="KAF0328637.1"/>
    <property type="molecule type" value="Genomic_DNA"/>
</dbReference>
<dbReference type="Gene3D" id="3.40.50.150">
    <property type="entry name" value="Vaccinia Virus protein VP39"/>
    <property type="match status" value="1"/>
</dbReference>
<evidence type="ECO:0000313" key="2">
    <source>
        <dbReference type="EMBL" id="KAF0328637.1"/>
    </source>
</evidence>
<name>A0A8H3WQ97_9PEZI</name>
<keyword evidence="3" id="KW-1185">Reference proteome</keyword>
<accession>A0A8H3WQ97</accession>
<evidence type="ECO:0000313" key="3">
    <source>
        <dbReference type="Proteomes" id="UP000434172"/>
    </source>
</evidence>
<organism evidence="2 3">
    <name type="scientific">Colletotrichum asianum</name>
    <dbReference type="NCBI Taxonomy" id="702518"/>
    <lineage>
        <taxon>Eukaryota</taxon>
        <taxon>Fungi</taxon>
        <taxon>Dikarya</taxon>
        <taxon>Ascomycota</taxon>
        <taxon>Pezizomycotina</taxon>
        <taxon>Sordariomycetes</taxon>
        <taxon>Hypocreomycetidae</taxon>
        <taxon>Glomerellales</taxon>
        <taxon>Glomerellaceae</taxon>
        <taxon>Colletotrichum</taxon>
        <taxon>Colletotrichum gloeosporioides species complex</taxon>
    </lineage>
</organism>
<dbReference type="Pfam" id="PF01209">
    <property type="entry name" value="Ubie_methyltran"/>
    <property type="match status" value="1"/>
</dbReference>
<proteinExistence type="predicted"/>
<dbReference type="SUPFAM" id="SSF53335">
    <property type="entry name" value="S-adenosyl-L-methionine-dependent methyltransferases"/>
    <property type="match status" value="1"/>
</dbReference>
<dbReference type="Proteomes" id="UP000434172">
    <property type="component" value="Unassembled WGS sequence"/>
</dbReference>
<dbReference type="PANTHER" id="PTHR44068:SF11">
    <property type="entry name" value="GERANYL DIPHOSPHATE 2-C-METHYLTRANSFERASE"/>
    <property type="match status" value="1"/>
</dbReference>
<dbReference type="CDD" id="cd02440">
    <property type="entry name" value="AdoMet_MTases"/>
    <property type="match status" value="1"/>
</dbReference>
<reference evidence="2 3" key="1">
    <citation type="submission" date="2019-12" db="EMBL/GenBank/DDBJ databases">
        <title>A genome sequence resource for the geographically widespread anthracnose pathogen Colletotrichum asianum.</title>
        <authorList>
            <person name="Meng Y."/>
        </authorList>
    </citation>
    <scope>NUCLEOTIDE SEQUENCE [LARGE SCALE GENOMIC DNA]</scope>
    <source>
        <strain evidence="2 3">ICMP 18580</strain>
    </source>
</reference>
<dbReference type="InterPro" id="IPR050447">
    <property type="entry name" value="Erg6_SMT_methyltransf"/>
</dbReference>
<dbReference type="PANTHER" id="PTHR44068">
    <property type="entry name" value="ZGC:194242"/>
    <property type="match status" value="1"/>
</dbReference>
<dbReference type="InterPro" id="IPR029063">
    <property type="entry name" value="SAM-dependent_MTases_sf"/>
</dbReference>
<gene>
    <name evidence="2" type="ORF">GQ607_004049</name>
</gene>
<comment type="caution">
    <text evidence="2">The sequence shown here is derived from an EMBL/GenBank/DDBJ whole genome shotgun (WGS) entry which is preliminary data.</text>
</comment>
<dbReference type="OrthoDB" id="66144at2759"/>
<feature type="region of interest" description="Disordered" evidence="1">
    <location>
        <begin position="1"/>
        <end position="24"/>
    </location>
</feature>
<dbReference type="AlphaFoldDB" id="A0A8H3WQ97"/>